<dbReference type="RefSeq" id="WP_119910230.1">
    <property type="nucleotide sequence ID" value="NZ_QZCH01000008.1"/>
</dbReference>
<reference evidence="1 2" key="2">
    <citation type="submission" date="2019-01" db="EMBL/GenBank/DDBJ databases">
        <title>Motilimonas pumilus sp. nov., isolated from the gut of sea cucumber (Apostichopus japonicus).</title>
        <authorList>
            <person name="Wang F.-Q."/>
            <person name="Ren L.-H."/>
            <person name="Lin Y.-W."/>
            <person name="Sun G.-H."/>
            <person name="Du Z.-J."/>
            <person name="Zhao J.-X."/>
            <person name="Liu X.-J."/>
            <person name="Liu L.-J."/>
        </authorList>
    </citation>
    <scope>NUCLEOTIDE SEQUENCE [LARGE SCALE GENOMIC DNA]</scope>
    <source>
        <strain evidence="1 2">PLHSC7-2</strain>
    </source>
</reference>
<comment type="caution">
    <text evidence="1">The sequence shown here is derived from an EMBL/GenBank/DDBJ whole genome shotgun (WGS) entry which is preliminary data.</text>
</comment>
<dbReference type="AlphaFoldDB" id="A0A418YFV9"/>
<name>A0A418YFV9_9GAMM</name>
<keyword evidence="2" id="KW-1185">Reference proteome</keyword>
<dbReference type="Proteomes" id="UP000283255">
    <property type="component" value="Unassembled WGS sequence"/>
</dbReference>
<gene>
    <name evidence="1" type="ORF">D1Z90_07965</name>
</gene>
<evidence type="ECO:0000313" key="1">
    <source>
        <dbReference type="EMBL" id="RJG48420.1"/>
    </source>
</evidence>
<dbReference type="OrthoDB" id="5879250at2"/>
<proteinExistence type="predicted"/>
<sequence length="96" mass="11262">MLKTVDYLLHIHTLPDDLKKALNDPQDLLWGTAQLYAKLIETQYLWRIWQIDEFGELWIEVNSINDKGSPRFETLKLDSGTYALIENEPYQVLVDP</sequence>
<organism evidence="1 2">
    <name type="scientific">Motilimonas pumila</name>
    <dbReference type="NCBI Taxonomy" id="2303987"/>
    <lineage>
        <taxon>Bacteria</taxon>
        <taxon>Pseudomonadati</taxon>
        <taxon>Pseudomonadota</taxon>
        <taxon>Gammaproteobacteria</taxon>
        <taxon>Alteromonadales</taxon>
        <taxon>Alteromonadales genera incertae sedis</taxon>
        <taxon>Motilimonas</taxon>
    </lineage>
</organism>
<reference evidence="1 2" key="1">
    <citation type="submission" date="2018-09" db="EMBL/GenBank/DDBJ databases">
        <authorList>
            <person name="Wang F."/>
        </authorList>
    </citation>
    <scope>NUCLEOTIDE SEQUENCE [LARGE SCALE GENOMIC DNA]</scope>
    <source>
        <strain evidence="1 2">PLHSC7-2</strain>
    </source>
</reference>
<protein>
    <submittedName>
        <fullName evidence="1">Uncharacterized protein</fullName>
    </submittedName>
</protein>
<evidence type="ECO:0000313" key="2">
    <source>
        <dbReference type="Proteomes" id="UP000283255"/>
    </source>
</evidence>
<accession>A0A418YFV9</accession>
<dbReference type="EMBL" id="QZCH01000008">
    <property type="protein sequence ID" value="RJG48420.1"/>
    <property type="molecule type" value="Genomic_DNA"/>
</dbReference>